<dbReference type="Proteomes" id="UP001286313">
    <property type="component" value="Unassembled WGS sequence"/>
</dbReference>
<dbReference type="Pfam" id="PF00078">
    <property type="entry name" value="RVT_1"/>
    <property type="match status" value="1"/>
</dbReference>
<dbReference type="CDD" id="cd01650">
    <property type="entry name" value="RT_nLTR_like"/>
    <property type="match status" value="1"/>
</dbReference>
<dbReference type="PANTHER" id="PTHR33395">
    <property type="entry name" value="TRANSCRIPTASE, PUTATIVE-RELATED-RELATED"/>
    <property type="match status" value="1"/>
</dbReference>
<gene>
    <name evidence="2" type="ORF">Pcinc_008941</name>
</gene>
<comment type="caution">
    <text evidence="2">The sequence shown here is derived from an EMBL/GenBank/DDBJ whole genome shotgun (WGS) entry which is preliminary data.</text>
</comment>
<protein>
    <recommendedName>
        <fullName evidence="1">Reverse transcriptase domain-containing protein</fullName>
    </recommendedName>
</protein>
<organism evidence="2 3">
    <name type="scientific">Petrolisthes cinctipes</name>
    <name type="common">Flat porcelain crab</name>
    <dbReference type="NCBI Taxonomy" id="88211"/>
    <lineage>
        <taxon>Eukaryota</taxon>
        <taxon>Metazoa</taxon>
        <taxon>Ecdysozoa</taxon>
        <taxon>Arthropoda</taxon>
        <taxon>Crustacea</taxon>
        <taxon>Multicrustacea</taxon>
        <taxon>Malacostraca</taxon>
        <taxon>Eumalacostraca</taxon>
        <taxon>Eucarida</taxon>
        <taxon>Decapoda</taxon>
        <taxon>Pleocyemata</taxon>
        <taxon>Anomura</taxon>
        <taxon>Galatheoidea</taxon>
        <taxon>Porcellanidae</taxon>
        <taxon>Petrolisthes</taxon>
    </lineage>
</organism>
<dbReference type="GO" id="GO:0031012">
    <property type="term" value="C:extracellular matrix"/>
    <property type="evidence" value="ECO:0007669"/>
    <property type="project" value="TreeGrafter"/>
</dbReference>
<sequence length="398" mass="45434">MEGDDPNTILQTLTTKLLEICRSHIPRKRHPTSQRSNIPRDRKILMRKRASLNKQLASIHSEERKGAITTNIVEIEQKLKQSHTNQRTNEENRAVDNIKRNPKYFFSYCKRFSKIKTQIGQLRNNEGKISTDPKTSCQLLLQQYNSVFSVPQPHKLMQNPTEFFADHTQQVQVTDITITAEDIERAIKELKLNSAAGPDGVPAILLLKCRESLAQPLCKLWRCSLDTGLVPELLKKATVCPIYKGGNRSLPKNYRPVALTSHLIKIFEKCATNKIVTYMEDNHLLTDNQHGFRKGRSCLSKLLAHHDWVLHNMAEGKNVDVMFLDFAKAFDKVDHCILLHKIKATGITGLSLPVTNDEEVSCLQQDLNIVYAWTAASNMTFNKEKFEMLRHGQKQDKG</sequence>
<dbReference type="InterPro" id="IPR000477">
    <property type="entry name" value="RT_dom"/>
</dbReference>
<dbReference type="AlphaFoldDB" id="A0AAE1G680"/>
<dbReference type="EMBL" id="JAWQEG010000656">
    <property type="protein sequence ID" value="KAK3886932.1"/>
    <property type="molecule type" value="Genomic_DNA"/>
</dbReference>
<feature type="domain" description="Reverse transcriptase" evidence="1">
    <location>
        <begin position="246"/>
        <end position="348"/>
    </location>
</feature>
<evidence type="ECO:0000313" key="3">
    <source>
        <dbReference type="Proteomes" id="UP001286313"/>
    </source>
</evidence>
<keyword evidence="3" id="KW-1185">Reference proteome</keyword>
<accession>A0AAE1G680</accession>
<dbReference type="GO" id="GO:0071897">
    <property type="term" value="P:DNA biosynthetic process"/>
    <property type="evidence" value="ECO:0007669"/>
    <property type="project" value="UniProtKB-ARBA"/>
</dbReference>
<evidence type="ECO:0000259" key="1">
    <source>
        <dbReference type="Pfam" id="PF00078"/>
    </source>
</evidence>
<reference evidence="2" key="1">
    <citation type="submission" date="2023-10" db="EMBL/GenBank/DDBJ databases">
        <title>Genome assemblies of two species of porcelain crab, Petrolisthes cinctipes and Petrolisthes manimaculis (Anomura: Porcellanidae).</title>
        <authorList>
            <person name="Angst P."/>
        </authorList>
    </citation>
    <scope>NUCLEOTIDE SEQUENCE</scope>
    <source>
        <strain evidence="2">PB745_01</strain>
        <tissue evidence="2">Gill</tissue>
    </source>
</reference>
<dbReference type="PANTHER" id="PTHR33395:SF22">
    <property type="entry name" value="REVERSE TRANSCRIPTASE DOMAIN-CONTAINING PROTEIN"/>
    <property type="match status" value="1"/>
</dbReference>
<evidence type="ECO:0000313" key="2">
    <source>
        <dbReference type="EMBL" id="KAK3886932.1"/>
    </source>
</evidence>
<dbReference type="GO" id="GO:0061343">
    <property type="term" value="P:cell adhesion involved in heart morphogenesis"/>
    <property type="evidence" value="ECO:0007669"/>
    <property type="project" value="TreeGrafter"/>
</dbReference>
<proteinExistence type="predicted"/>
<dbReference type="InterPro" id="IPR043502">
    <property type="entry name" value="DNA/RNA_pol_sf"/>
</dbReference>
<name>A0AAE1G680_PETCI</name>
<dbReference type="GO" id="GO:0007508">
    <property type="term" value="P:larval heart development"/>
    <property type="evidence" value="ECO:0007669"/>
    <property type="project" value="TreeGrafter"/>
</dbReference>
<dbReference type="SUPFAM" id="SSF56672">
    <property type="entry name" value="DNA/RNA polymerases"/>
    <property type="match status" value="1"/>
</dbReference>